<evidence type="ECO:0000256" key="7">
    <source>
        <dbReference type="ARBA" id="ARBA00023717"/>
    </source>
</evidence>
<evidence type="ECO:0000313" key="9">
    <source>
        <dbReference type="EMBL" id="OAK51228.1"/>
    </source>
</evidence>
<dbReference type="PROSITE" id="PS00166">
    <property type="entry name" value="ENOYL_COA_HYDRATASE"/>
    <property type="match status" value="1"/>
</dbReference>
<evidence type="ECO:0000256" key="1">
    <source>
        <dbReference type="ARBA" id="ARBA00002994"/>
    </source>
</evidence>
<comment type="caution">
    <text evidence="9">The sequence shown here is derived from an EMBL/GenBank/DDBJ whole genome shotgun (WGS) entry which is preliminary data.</text>
</comment>
<dbReference type="Gene3D" id="3.90.226.10">
    <property type="entry name" value="2-enoyl-CoA Hydratase, Chain A, domain 1"/>
    <property type="match status" value="1"/>
</dbReference>
<dbReference type="RefSeq" id="WP_068431880.1">
    <property type="nucleotide sequence ID" value="NZ_LVHI01000040.1"/>
</dbReference>
<keyword evidence="4" id="KW-0443">Lipid metabolism</keyword>
<organism evidence="9 10">
    <name type="scientific">Rhodococcoides kyotonense</name>
    <dbReference type="NCBI Taxonomy" id="398843"/>
    <lineage>
        <taxon>Bacteria</taxon>
        <taxon>Bacillati</taxon>
        <taxon>Actinomycetota</taxon>
        <taxon>Actinomycetes</taxon>
        <taxon>Mycobacteriales</taxon>
        <taxon>Nocardiaceae</taxon>
        <taxon>Rhodococcoides</taxon>
    </lineage>
</organism>
<dbReference type="InterPro" id="IPR029045">
    <property type="entry name" value="ClpP/crotonase-like_dom_sf"/>
</dbReference>
<dbReference type="InterPro" id="IPR001753">
    <property type="entry name" value="Enoyl-CoA_hydra/iso"/>
</dbReference>
<dbReference type="AlphaFoldDB" id="A0A177Y7V9"/>
<evidence type="ECO:0000313" key="10">
    <source>
        <dbReference type="Proteomes" id="UP000077519"/>
    </source>
</evidence>
<comment type="similarity">
    <text evidence="2 8">Belongs to the enoyl-CoA hydratase/isomerase family.</text>
</comment>
<dbReference type="InterPro" id="IPR018376">
    <property type="entry name" value="Enoyl-CoA_hyd/isom_CS"/>
</dbReference>
<dbReference type="PANTHER" id="PTHR11941">
    <property type="entry name" value="ENOYL-COA HYDRATASE-RELATED"/>
    <property type="match status" value="1"/>
</dbReference>
<sequence>MTDLAIEHADGIVLDDHDGVLVLILDRPPANSLDGALIEAIGRLFTDLAATPTPPPVVLTGGGERFFCAGGDIKELDYAQRGDMDSRMRNFHAMLVALESYPRPVVAAVNGHCVGGGLELALFADVIFAAHTARFGFPEINHGLLPADKGIQRASRLLGVRATRQMVLSGDLFSAERAHRMGIVDELIDPDGLLDAAVAAARAAGRKAPVLYAALKRSVNNPNAHHDDDSLRRTLVASTEYFDDPTAARLRQSWNRDRPRTPARQ</sequence>
<name>A0A177Y7V9_9NOCA</name>
<reference evidence="9 10" key="1">
    <citation type="submission" date="2016-03" db="EMBL/GenBank/DDBJ databases">
        <title>Genome sequence of Rhodococcus kyotonensis KB10.</title>
        <authorList>
            <person name="Jeong H."/>
            <person name="Hong C.E."/>
            <person name="Jo S.H."/>
            <person name="Park J.M."/>
        </authorList>
    </citation>
    <scope>NUCLEOTIDE SEQUENCE [LARGE SCALE GENOMIC DNA]</scope>
    <source>
        <strain evidence="9 10">KB10</strain>
    </source>
</reference>
<evidence type="ECO:0000256" key="3">
    <source>
        <dbReference type="ARBA" id="ARBA00022832"/>
    </source>
</evidence>
<evidence type="ECO:0000256" key="5">
    <source>
        <dbReference type="ARBA" id="ARBA00023239"/>
    </source>
</evidence>
<comment type="catalytic activity">
    <reaction evidence="7">
        <text>a 4-saturated-(3S)-3-hydroxyacyl-CoA = a (3E)-enoyl-CoA + H2O</text>
        <dbReference type="Rhea" id="RHEA:20724"/>
        <dbReference type="ChEBI" id="CHEBI:15377"/>
        <dbReference type="ChEBI" id="CHEBI:58521"/>
        <dbReference type="ChEBI" id="CHEBI:137480"/>
        <dbReference type="EC" id="4.2.1.17"/>
    </reaction>
</comment>
<comment type="catalytic activity">
    <reaction evidence="6">
        <text>a (3S)-3-hydroxyacyl-CoA = a (2E)-enoyl-CoA + H2O</text>
        <dbReference type="Rhea" id="RHEA:16105"/>
        <dbReference type="ChEBI" id="CHEBI:15377"/>
        <dbReference type="ChEBI" id="CHEBI:57318"/>
        <dbReference type="ChEBI" id="CHEBI:58856"/>
        <dbReference type="EC" id="4.2.1.17"/>
    </reaction>
</comment>
<keyword evidence="3" id="KW-0276">Fatty acid metabolism</keyword>
<evidence type="ECO:0000256" key="6">
    <source>
        <dbReference type="ARBA" id="ARBA00023709"/>
    </source>
</evidence>
<dbReference type="GO" id="GO:0004300">
    <property type="term" value="F:enoyl-CoA hydratase activity"/>
    <property type="evidence" value="ECO:0007669"/>
    <property type="project" value="UniProtKB-EC"/>
</dbReference>
<keyword evidence="10" id="KW-1185">Reference proteome</keyword>
<dbReference type="SUPFAM" id="SSF52096">
    <property type="entry name" value="ClpP/crotonase"/>
    <property type="match status" value="1"/>
</dbReference>
<protein>
    <submittedName>
        <fullName evidence="9">Enoyl-CoA hydratase</fullName>
    </submittedName>
</protein>
<dbReference type="EMBL" id="LVHI01000040">
    <property type="protein sequence ID" value="OAK51228.1"/>
    <property type="molecule type" value="Genomic_DNA"/>
</dbReference>
<proteinExistence type="inferred from homology"/>
<dbReference type="Proteomes" id="UP000077519">
    <property type="component" value="Unassembled WGS sequence"/>
</dbReference>
<keyword evidence="5" id="KW-0456">Lyase</keyword>
<accession>A0A177Y7V9</accession>
<dbReference type="PANTHER" id="PTHR11941:SF169">
    <property type="entry name" value="(7AS)-7A-METHYL-1,5-DIOXO-2,3,5,6,7,7A-HEXAHYDRO-1H-INDENE-CARBOXYL-COA HYDROLASE"/>
    <property type="match status" value="1"/>
</dbReference>
<dbReference type="GO" id="GO:0006635">
    <property type="term" value="P:fatty acid beta-oxidation"/>
    <property type="evidence" value="ECO:0007669"/>
    <property type="project" value="TreeGrafter"/>
</dbReference>
<comment type="function">
    <text evidence="1">Could possibly oxidize fatty acids using specific components.</text>
</comment>
<dbReference type="CDD" id="cd06558">
    <property type="entry name" value="crotonase-like"/>
    <property type="match status" value="1"/>
</dbReference>
<evidence type="ECO:0000256" key="2">
    <source>
        <dbReference type="ARBA" id="ARBA00005254"/>
    </source>
</evidence>
<evidence type="ECO:0000256" key="4">
    <source>
        <dbReference type="ARBA" id="ARBA00023098"/>
    </source>
</evidence>
<gene>
    <name evidence="9" type="ORF">A3K89_13535</name>
</gene>
<dbReference type="Pfam" id="PF00378">
    <property type="entry name" value="ECH_1"/>
    <property type="match status" value="1"/>
</dbReference>
<evidence type="ECO:0000256" key="8">
    <source>
        <dbReference type="RuleBase" id="RU003707"/>
    </source>
</evidence>